<proteinExistence type="predicted"/>
<evidence type="ECO:0000313" key="2">
    <source>
        <dbReference type="EMBL" id="CUR61807.1"/>
    </source>
</evidence>
<reference evidence="2" key="1">
    <citation type="submission" date="2015-08" db="EMBL/GenBank/DDBJ databases">
        <authorList>
            <person name="Babu N.S."/>
            <person name="Beckwith C.J."/>
            <person name="Beseler K.G."/>
            <person name="Brison A."/>
            <person name="Carone J.V."/>
            <person name="Caskin T.P."/>
            <person name="Diamond M."/>
            <person name="Durham M.E."/>
            <person name="Foxe J.M."/>
            <person name="Go M."/>
            <person name="Henderson B.A."/>
            <person name="Jones I.B."/>
            <person name="McGettigan J.A."/>
            <person name="Micheletti S.J."/>
            <person name="Nasrallah M.E."/>
            <person name="Ortiz D."/>
            <person name="Piller C.R."/>
            <person name="Privatt S.R."/>
            <person name="Schneider S.L."/>
            <person name="Sharp S."/>
            <person name="Smith T.C."/>
            <person name="Stanton J.D."/>
            <person name="Ullery H.E."/>
            <person name="Wilson R.J."/>
            <person name="Serrano M.G."/>
            <person name="Buck G."/>
            <person name="Lee V."/>
            <person name="Wang Y."/>
            <person name="Carvalho R."/>
            <person name="Voegtly L."/>
            <person name="Shi R."/>
            <person name="Duckworth R."/>
            <person name="Johnson A."/>
            <person name="Loviza R."/>
            <person name="Walstead R."/>
            <person name="Shah Z."/>
            <person name="Kiflezghi M."/>
            <person name="Wade K."/>
            <person name="Ball S.L."/>
            <person name="Bradley K.W."/>
            <person name="Asai D.J."/>
            <person name="Bowman C.A."/>
            <person name="Russell D.A."/>
            <person name="Pope W.H."/>
            <person name="Jacobs-Sera D."/>
            <person name="Hendrix R.W."/>
            <person name="Hatfull G.F."/>
        </authorList>
    </citation>
    <scope>NUCLEOTIDE SEQUENCE</scope>
</reference>
<dbReference type="EMBL" id="CZKB01000025">
    <property type="protein sequence ID" value="CUR61807.1"/>
    <property type="molecule type" value="Genomic_DNA"/>
</dbReference>
<dbReference type="GO" id="GO:0016758">
    <property type="term" value="F:hexosyltransferase activity"/>
    <property type="evidence" value="ECO:0007669"/>
    <property type="project" value="InterPro"/>
</dbReference>
<feature type="domain" description="Glycosyl transferase family 28 C-terminal" evidence="1">
    <location>
        <begin position="229"/>
        <end position="276"/>
    </location>
</feature>
<dbReference type="Gene3D" id="3.40.50.2000">
    <property type="entry name" value="Glycogen Phosphorylase B"/>
    <property type="match status" value="1"/>
</dbReference>
<evidence type="ECO:0000259" key="1">
    <source>
        <dbReference type="Pfam" id="PF04101"/>
    </source>
</evidence>
<gene>
    <name evidence="2" type="ORF">NOCA150107</name>
</gene>
<dbReference type="Pfam" id="PF04101">
    <property type="entry name" value="Glyco_tran_28_C"/>
    <property type="match status" value="1"/>
</dbReference>
<protein>
    <recommendedName>
        <fullName evidence="1">Glycosyl transferase family 28 C-terminal domain-containing protein</fullName>
    </recommendedName>
</protein>
<accession>A0A2P2CIP5</accession>
<dbReference type="InterPro" id="IPR007235">
    <property type="entry name" value="Glyco_trans_28_C"/>
</dbReference>
<organism evidence="2">
    <name type="scientific">metagenome</name>
    <dbReference type="NCBI Taxonomy" id="256318"/>
    <lineage>
        <taxon>unclassified sequences</taxon>
        <taxon>metagenomes</taxon>
    </lineage>
</organism>
<dbReference type="AlphaFoldDB" id="A0A2P2CIP5"/>
<dbReference type="SUPFAM" id="SSF53756">
    <property type="entry name" value="UDP-Glycosyltransferase/glycogen phosphorylase"/>
    <property type="match status" value="1"/>
</dbReference>
<name>A0A2P2CIP5_9ZZZZ</name>
<sequence length="333" mass="35468">MIGYYVHHQGSGHLHRAVTVAPHLPGPVTGLSSLPRPDAWTGPWLQLPRDDDAESYLDADVAASGRLHWVPTGDAGLRKRMAAISAWIERHAPAAVVVDQSVEVCLLARLHGTPVVAMTAPGVRTDPAHLLGFGVASAVVGAFPDGWTHRLLPGLDLPEGRVHAVGAVSRFPVVTERPRPRHRPHAVLLAGTGGDGFTARVVADAQAQTPEWDWTVLSRTLGSWHADPAAVLADADVVVLHPGQNSLAEVAASRVPAVVVPADRPFQEQHTTARALRDGWPAVVVDSVPRSGWLDLLDEAIFLDGEGWAEWCDGFAPTRLADVVKQVAQDGAP</sequence>